<dbReference type="GeneID" id="98122199"/>
<accession>A0ABR4DL64</accession>
<proteinExistence type="predicted"/>
<feature type="compositionally biased region" description="Acidic residues" evidence="1">
    <location>
        <begin position="258"/>
        <end position="276"/>
    </location>
</feature>
<evidence type="ECO:0000313" key="2">
    <source>
        <dbReference type="EMBL" id="KAL2270769.1"/>
    </source>
</evidence>
<feature type="compositionally biased region" description="Basic residues" evidence="1">
    <location>
        <begin position="351"/>
        <end position="365"/>
    </location>
</feature>
<feature type="compositionally biased region" description="Low complexity" evidence="1">
    <location>
        <begin position="136"/>
        <end position="146"/>
    </location>
</feature>
<dbReference type="RefSeq" id="XP_070869493.1">
    <property type="nucleotide sequence ID" value="XM_071007555.1"/>
</dbReference>
<comment type="caution">
    <text evidence="2">The sequence shown here is derived from an EMBL/GenBank/DDBJ whole genome shotgun (WGS) entry which is preliminary data.</text>
</comment>
<evidence type="ECO:0000313" key="3">
    <source>
        <dbReference type="Proteomes" id="UP001600064"/>
    </source>
</evidence>
<feature type="region of interest" description="Disordered" evidence="1">
    <location>
        <begin position="349"/>
        <end position="402"/>
    </location>
</feature>
<sequence length="402" mass="44736">MEDCSDTSWTWPFWKFGLKKDDLFGSLHERYNTVPSPILDPQAFHHDVYEISHQARNADEFHRLLQARKQQRLHELNETLESAALEIIGNPSLIGTDQWVHAVQLFRTKSLDSLVRYYASYLPPDHPWYKSDSASRSDAGSSVASVTDSRGTTLFDEGPLVDEPLEEPFDDENPSYPEQQEEALIASPRSMTMCSDSSAASPAGDAPHDFDYASPPARSMSFSESEPDCCAMPDSHPCCCRSADATSHATADKGVQCDADDDDDDAQQDADSEDGQAEACKDSTATTLSSPPTDTSDSSIPTSQPDSRVASFFADAKSSLEHHRRHRSASPERRHPLVNCDIDQAIVAHRESRKHRVQLGRRGRARSPADGRRSRSIASARIRKPQPEPARSRLWRRNLVDS</sequence>
<feature type="compositionally biased region" description="Low complexity" evidence="1">
    <location>
        <begin position="282"/>
        <end position="307"/>
    </location>
</feature>
<keyword evidence="3" id="KW-1185">Reference proteome</keyword>
<dbReference type="EMBL" id="JAZGUE010000001">
    <property type="protein sequence ID" value="KAL2270769.1"/>
    <property type="molecule type" value="Genomic_DNA"/>
</dbReference>
<feature type="compositionally biased region" description="Low complexity" evidence="1">
    <location>
        <begin position="195"/>
        <end position="205"/>
    </location>
</feature>
<organism evidence="2 3">
    <name type="scientific">Remersonia thermophila</name>
    <dbReference type="NCBI Taxonomy" id="72144"/>
    <lineage>
        <taxon>Eukaryota</taxon>
        <taxon>Fungi</taxon>
        <taxon>Dikarya</taxon>
        <taxon>Ascomycota</taxon>
        <taxon>Pezizomycotina</taxon>
        <taxon>Sordariomycetes</taxon>
        <taxon>Sordariomycetidae</taxon>
        <taxon>Sordariales</taxon>
        <taxon>Sordariales incertae sedis</taxon>
        <taxon>Remersonia</taxon>
    </lineage>
</organism>
<gene>
    <name evidence="2" type="ORF">VTJ83DRAFT_140</name>
</gene>
<name>A0ABR4DL64_9PEZI</name>
<feature type="region of interest" description="Disordered" evidence="1">
    <location>
        <begin position="258"/>
        <end position="337"/>
    </location>
</feature>
<reference evidence="2 3" key="1">
    <citation type="journal article" date="2024" name="Commun. Biol.">
        <title>Comparative genomic analysis of thermophilic fungi reveals convergent evolutionary adaptations and gene losses.</title>
        <authorList>
            <person name="Steindorff A.S."/>
            <person name="Aguilar-Pontes M.V."/>
            <person name="Robinson A.J."/>
            <person name="Andreopoulos B."/>
            <person name="LaButti K."/>
            <person name="Kuo A."/>
            <person name="Mondo S."/>
            <person name="Riley R."/>
            <person name="Otillar R."/>
            <person name="Haridas S."/>
            <person name="Lipzen A."/>
            <person name="Grimwood J."/>
            <person name="Schmutz J."/>
            <person name="Clum A."/>
            <person name="Reid I.D."/>
            <person name="Moisan M.C."/>
            <person name="Butler G."/>
            <person name="Nguyen T.T.M."/>
            <person name="Dewar K."/>
            <person name="Conant G."/>
            <person name="Drula E."/>
            <person name="Henrissat B."/>
            <person name="Hansel C."/>
            <person name="Singer S."/>
            <person name="Hutchinson M.I."/>
            <person name="de Vries R.P."/>
            <person name="Natvig D.O."/>
            <person name="Powell A.J."/>
            <person name="Tsang A."/>
            <person name="Grigoriev I.V."/>
        </authorList>
    </citation>
    <scope>NUCLEOTIDE SEQUENCE [LARGE SCALE GENOMIC DNA]</scope>
    <source>
        <strain evidence="2 3">ATCC 22073</strain>
    </source>
</reference>
<dbReference type="Proteomes" id="UP001600064">
    <property type="component" value="Unassembled WGS sequence"/>
</dbReference>
<feature type="compositionally biased region" description="Acidic residues" evidence="1">
    <location>
        <begin position="159"/>
        <end position="173"/>
    </location>
</feature>
<feature type="region of interest" description="Disordered" evidence="1">
    <location>
        <begin position="129"/>
        <end position="227"/>
    </location>
</feature>
<protein>
    <submittedName>
        <fullName evidence="2">Uncharacterized protein</fullName>
    </submittedName>
</protein>
<evidence type="ECO:0000256" key="1">
    <source>
        <dbReference type="SAM" id="MobiDB-lite"/>
    </source>
</evidence>